<gene>
    <name evidence="1" type="ORF">LCGC14_3001780</name>
</gene>
<comment type="caution">
    <text evidence="1">The sequence shown here is derived from an EMBL/GenBank/DDBJ whole genome shotgun (WGS) entry which is preliminary data.</text>
</comment>
<dbReference type="AlphaFoldDB" id="A0A0F8Z8E1"/>
<evidence type="ECO:0000313" key="1">
    <source>
        <dbReference type="EMBL" id="KKK62694.1"/>
    </source>
</evidence>
<sequence>MQDVVYKDPEAKQNYDVDFTNILGDADTTLTGEVAVATKTDGTTDSSVIDTLSKSGLVLTVPLKAGADGEDYVIIIKATGNSSGLIGVASLEMRVRVEEIGNF</sequence>
<name>A0A0F8Z8E1_9ZZZZ</name>
<proteinExistence type="predicted"/>
<organism evidence="1">
    <name type="scientific">marine sediment metagenome</name>
    <dbReference type="NCBI Taxonomy" id="412755"/>
    <lineage>
        <taxon>unclassified sequences</taxon>
        <taxon>metagenomes</taxon>
        <taxon>ecological metagenomes</taxon>
    </lineage>
</organism>
<dbReference type="InterPro" id="IPR056928">
    <property type="entry name" value="Gp77-like"/>
</dbReference>
<reference evidence="1" key="1">
    <citation type="journal article" date="2015" name="Nature">
        <title>Complex archaea that bridge the gap between prokaryotes and eukaryotes.</title>
        <authorList>
            <person name="Spang A."/>
            <person name="Saw J.H."/>
            <person name="Jorgensen S.L."/>
            <person name="Zaremba-Niedzwiedzka K."/>
            <person name="Martijn J."/>
            <person name="Lind A.E."/>
            <person name="van Eijk R."/>
            <person name="Schleper C."/>
            <person name="Guy L."/>
            <person name="Ettema T.J."/>
        </authorList>
    </citation>
    <scope>NUCLEOTIDE SEQUENCE</scope>
</reference>
<dbReference type="Pfam" id="PF23148">
    <property type="entry name" value="Gp77"/>
    <property type="match status" value="1"/>
</dbReference>
<dbReference type="EMBL" id="LAZR01061875">
    <property type="protein sequence ID" value="KKK62694.1"/>
    <property type="molecule type" value="Genomic_DNA"/>
</dbReference>
<accession>A0A0F8Z8E1</accession>
<protein>
    <submittedName>
        <fullName evidence="1">Uncharacterized protein</fullName>
    </submittedName>
</protein>